<dbReference type="EC" id="3.2.2.21" evidence="3"/>
<dbReference type="SMART" id="SM00478">
    <property type="entry name" value="ENDO3c"/>
    <property type="match status" value="1"/>
</dbReference>
<evidence type="ECO:0000256" key="3">
    <source>
        <dbReference type="ARBA" id="ARBA00012000"/>
    </source>
</evidence>
<dbReference type="PROSITE" id="PS00516">
    <property type="entry name" value="ALKYLBASE_DNA_GLYCOS"/>
    <property type="match status" value="1"/>
</dbReference>
<sequence length="324" mass="36342">MTNETSAAPTIPKQKWIDHGDALELLPPADFSFDATLGYLTRSANECMFHTDAESGSLYRLIPCSDRPGDHALVKISGADGSILISPAEEGTALPEAPLARAAVAAYVWDWFDLSVDMQPFYDLARHDPLLSEAVKRFYGLRIVGITDLFEALCWGVIGQQINLAFAYTLKRRFVEAFGQSVQWNGRAYWTFPTPEAVAEATVDDLTPLQLTGKKSEYLIGIAGLMAEGSLSKSKLLQNMDDIRALEKELTRIRGIGPWTANYVIMRCLKHPAAFPIEDVGLHNAIKHLLRMERKPTIEEIERLSVDWGNWKAYATFYLWRVLY</sequence>
<evidence type="ECO:0000256" key="6">
    <source>
        <dbReference type="ARBA" id="ARBA00023204"/>
    </source>
</evidence>
<gene>
    <name evidence="8" type="ORF">E1757_27880</name>
</gene>
<name>A0A4R5KFB3_9BACL</name>
<dbReference type="InterPro" id="IPR037046">
    <property type="entry name" value="AlkA_N_sf"/>
</dbReference>
<protein>
    <recommendedName>
        <fullName evidence="3">DNA-3-methyladenine glycosylase II</fullName>
        <ecNumber evidence="3">3.2.2.21</ecNumber>
    </recommendedName>
</protein>
<keyword evidence="4" id="KW-0227">DNA damage</keyword>
<dbReference type="RefSeq" id="WP_133234394.1">
    <property type="nucleotide sequence ID" value="NZ_SMRT01000017.1"/>
</dbReference>
<evidence type="ECO:0000313" key="8">
    <source>
        <dbReference type="EMBL" id="TDF93298.1"/>
    </source>
</evidence>
<dbReference type="InterPro" id="IPR051912">
    <property type="entry name" value="Alkylbase_DNA_Glycosylase/TA"/>
</dbReference>
<dbReference type="PANTHER" id="PTHR43003:SF12">
    <property type="entry name" value="DNA-3-METHYLADENINE GLYCOSYLASE"/>
    <property type="match status" value="1"/>
</dbReference>
<dbReference type="InterPro" id="IPR000035">
    <property type="entry name" value="Alkylbase_DNA_glycsylse_CS"/>
</dbReference>
<dbReference type="Pfam" id="PF00730">
    <property type="entry name" value="HhH-GPD"/>
    <property type="match status" value="1"/>
</dbReference>
<dbReference type="Gene3D" id="3.30.310.20">
    <property type="entry name" value="DNA-3-methyladenine glycosylase AlkA, N-terminal domain"/>
    <property type="match status" value="1"/>
</dbReference>
<dbReference type="GO" id="GO:0006307">
    <property type="term" value="P:DNA alkylation repair"/>
    <property type="evidence" value="ECO:0007669"/>
    <property type="project" value="TreeGrafter"/>
</dbReference>
<keyword evidence="9" id="KW-1185">Reference proteome</keyword>
<reference evidence="8 9" key="1">
    <citation type="submission" date="2019-03" db="EMBL/GenBank/DDBJ databases">
        <title>This is whole genome sequence of Paenibacillus sp MS74 strain.</title>
        <authorList>
            <person name="Trinh H.N."/>
        </authorList>
    </citation>
    <scope>NUCLEOTIDE SEQUENCE [LARGE SCALE GENOMIC DNA]</scope>
    <source>
        <strain evidence="8 9">MS74</strain>
    </source>
</reference>
<evidence type="ECO:0000313" key="9">
    <source>
        <dbReference type="Proteomes" id="UP000295636"/>
    </source>
</evidence>
<dbReference type="FunFam" id="1.10.340.30:FF:000004">
    <property type="entry name" value="DNA-3-methyladenine glycosylase II"/>
    <property type="match status" value="1"/>
</dbReference>
<dbReference type="InterPro" id="IPR012904">
    <property type="entry name" value="OGG_N"/>
</dbReference>
<evidence type="ECO:0000256" key="1">
    <source>
        <dbReference type="ARBA" id="ARBA00000086"/>
    </source>
</evidence>
<dbReference type="Proteomes" id="UP000295636">
    <property type="component" value="Unassembled WGS sequence"/>
</dbReference>
<dbReference type="Pfam" id="PF07934">
    <property type="entry name" value="OGG_N"/>
    <property type="match status" value="1"/>
</dbReference>
<dbReference type="GO" id="GO:0005737">
    <property type="term" value="C:cytoplasm"/>
    <property type="evidence" value="ECO:0007669"/>
    <property type="project" value="TreeGrafter"/>
</dbReference>
<dbReference type="GO" id="GO:0008725">
    <property type="term" value="F:DNA-3-methyladenine glycosylase activity"/>
    <property type="evidence" value="ECO:0007669"/>
    <property type="project" value="TreeGrafter"/>
</dbReference>
<dbReference type="OrthoDB" id="9785929at2"/>
<dbReference type="GO" id="GO:0032993">
    <property type="term" value="C:protein-DNA complex"/>
    <property type="evidence" value="ECO:0007669"/>
    <property type="project" value="TreeGrafter"/>
</dbReference>
<accession>A0A4R5KFB3</accession>
<evidence type="ECO:0000256" key="2">
    <source>
        <dbReference type="ARBA" id="ARBA00010817"/>
    </source>
</evidence>
<dbReference type="GO" id="GO:0032131">
    <property type="term" value="F:alkylated DNA binding"/>
    <property type="evidence" value="ECO:0007669"/>
    <property type="project" value="TreeGrafter"/>
</dbReference>
<dbReference type="InterPro" id="IPR011257">
    <property type="entry name" value="DNA_glycosylase"/>
</dbReference>
<evidence type="ECO:0000259" key="7">
    <source>
        <dbReference type="SMART" id="SM00478"/>
    </source>
</evidence>
<dbReference type="GO" id="GO:0043916">
    <property type="term" value="F:DNA-7-methylguanine glycosylase activity"/>
    <property type="evidence" value="ECO:0007669"/>
    <property type="project" value="TreeGrafter"/>
</dbReference>
<keyword evidence="6" id="KW-0234">DNA repair</keyword>
<comment type="caution">
    <text evidence="8">The sequence shown here is derived from an EMBL/GenBank/DDBJ whole genome shotgun (WGS) entry which is preliminary data.</text>
</comment>
<dbReference type="GO" id="GO:0006289">
    <property type="term" value="P:nucleotide-excision repair"/>
    <property type="evidence" value="ECO:0007669"/>
    <property type="project" value="InterPro"/>
</dbReference>
<organism evidence="8 9">
    <name type="scientific">Paenibacillus piri</name>
    <dbReference type="NCBI Taxonomy" id="2547395"/>
    <lineage>
        <taxon>Bacteria</taxon>
        <taxon>Bacillati</taxon>
        <taxon>Bacillota</taxon>
        <taxon>Bacilli</taxon>
        <taxon>Bacillales</taxon>
        <taxon>Paenibacillaceae</taxon>
        <taxon>Paenibacillus</taxon>
    </lineage>
</organism>
<dbReference type="CDD" id="cd00056">
    <property type="entry name" value="ENDO3c"/>
    <property type="match status" value="1"/>
</dbReference>
<evidence type="ECO:0000256" key="5">
    <source>
        <dbReference type="ARBA" id="ARBA00022801"/>
    </source>
</evidence>
<evidence type="ECO:0000256" key="4">
    <source>
        <dbReference type="ARBA" id="ARBA00022763"/>
    </source>
</evidence>
<keyword evidence="5" id="KW-0378">Hydrolase</keyword>
<dbReference type="GO" id="GO:0006285">
    <property type="term" value="P:base-excision repair, AP site formation"/>
    <property type="evidence" value="ECO:0007669"/>
    <property type="project" value="TreeGrafter"/>
</dbReference>
<dbReference type="InterPro" id="IPR023170">
    <property type="entry name" value="HhH_base_excis_C"/>
</dbReference>
<feature type="domain" description="HhH-GPD" evidence="7">
    <location>
        <begin position="158"/>
        <end position="324"/>
    </location>
</feature>
<dbReference type="InterPro" id="IPR003265">
    <property type="entry name" value="HhH-GPD_domain"/>
</dbReference>
<dbReference type="SUPFAM" id="SSF48150">
    <property type="entry name" value="DNA-glycosylase"/>
    <property type="match status" value="1"/>
</dbReference>
<comment type="similarity">
    <text evidence="2">Belongs to the alkylbase DNA glycosidase AlkA family.</text>
</comment>
<comment type="catalytic activity">
    <reaction evidence="1">
        <text>Hydrolysis of alkylated DNA, releasing 3-methyladenine, 3-methylguanine, 7-methylguanine and 7-methyladenine.</text>
        <dbReference type="EC" id="3.2.2.21"/>
    </reaction>
</comment>
<proteinExistence type="inferred from homology"/>
<dbReference type="EMBL" id="SMRT01000017">
    <property type="protein sequence ID" value="TDF93298.1"/>
    <property type="molecule type" value="Genomic_DNA"/>
</dbReference>
<dbReference type="AlphaFoldDB" id="A0A4R5KFB3"/>
<dbReference type="Gene3D" id="1.10.340.30">
    <property type="entry name" value="Hypothetical protein, domain 2"/>
    <property type="match status" value="1"/>
</dbReference>
<dbReference type="PANTHER" id="PTHR43003">
    <property type="entry name" value="DNA-3-METHYLADENINE GLYCOSYLASE"/>
    <property type="match status" value="1"/>
</dbReference>
<dbReference type="GO" id="GO:0008534">
    <property type="term" value="F:oxidized purine nucleobase lesion DNA N-glycosylase activity"/>
    <property type="evidence" value="ECO:0007669"/>
    <property type="project" value="InterPro"/>
</dbReference>
<dbReference type="Gene3D" id="1.10.1670.10">
    <property type="entry name" value="Helix-hairpin-Helix base-excision DNA repair enzymes (C-terminal)"/>
    <property type="match status" value="1"/>
</dbReference>